<dbReference type="EMBL" id="BPVZ01000213">
    <property type="protein sequence ID" value="GKV46681.1"/>
    <property type="molecule type" value="Genomic_DNA"/>
</dbReference>
<organism evidence="1 2">
    <name type="scientific">Rubroshorea leprosula</name>
    <dbReference type="NCBI Taxonomy" id="152421"/>
    <lineage>
        <taxon>Eukaryota</taxon>
        <taxon>Viridiplantae</taxon>
        <taxon>Streptophyta</taxon>
        <taxon>Embryophyta</taxon>
        <taxon>Tracheophyta</taxon>
        <taxon>Spermatophyta</taxon>
        <taxon>Magnoliopsida</taxon>
        <taxon>eudicotyledons</taxon>
        <taxon>Gunneridae</taxon>
        <taxon>Pentapetalae</taxon>
        <taxon>rosids</taxon>
        <taxon>malvids</taxon>
        <taxon>Malvales</taxon>
        <taxon>Dipterocarpaceae</taxon>
        <taxon>Rubroshorea</taxon>
    </lineage>
</organism>
<evidence type="ECO:0000313" key="1">
    <source>
        <dbReference type="EMBL" id="GKV46681.1"/>
    </source>
</evidence>
<name>A0AAV5MA50_9ROSI</name>
<comment type="caution">
    <text evidence="1">The sequence shown here is derived from an EMBL/GenBank/DDBJ whole genome shotgun (WGS) entry which is preliminary data.</text>
</comment>
<gene>
    <name evidence="1" type="ORF">SLEP1_g53657</name>
</gene>
<proteinExistence type="predicted"/>
<sequence>MTLWRNVWTEVQIDPKTTVEHIPPSTLGQTSTISVYPHLPFPFACRPNGLSSHISQSAALPVLCFT</sequence>
<protein>
    <submittedName>
        <fullName evidence="1">Uncharacterized protein</fullName>
    </submittedName>
</protein>
<keyword evidence="2" id="KW-1185">Reference proteome</keyword>
<reference evidence="1 2" key="1">
    <citation type="journal article" date="2021" name="Commun. Biol.">
        <title>The genome of Shorea leprosula (Dipterocarpaceae) highlights the ecological relevance of drought in aseasonal tropical rainforests.</title>
        <authorList>
            <person name="Ng K.K.S."/>
            <person name="Kobayashi M.J."/>
            <person name="Fawcett J.A."/>
            <person name="Hatakeyama M."/>
            <person name="Paape T."/>
            <person name="Ng C.H."/>
            <person name="Ang C.C."/>
            <person name="Tnah L.H."/>
            <person name="Lee C.T."/>
            <person name="Nishiyama T."/>
            <person name="Sese J."/>
            <person name="O'Brien M.J."/>
            <person name="Copetti D."/>
            <person name="Mohd Noor M.I."/>
            <person name="Ong R.C."/>
            <person name="Putra M."/>
            <person name="Sireger I.Z."/>
            <person name="Indrioko S."/>
            <person name="Kosugi Y."/>
            <person name="Izuno A."/>
            <person name="Isagi Y."/>
            <person name="Lee S.L."/>
            <person name="Shimizu K.K."/>
        </authorList>
    </citation>
    <scope>NUCLEOTIDE SEQUENCE [LARGE SCALE GENOMIC DNA]</scope>
    <source>
        <strain evidence="1">214</strain>
    </source>
</reference>
<dbReference type="Proteomes" id="UP001054252">
    <property type="component" value="Unassembled WGS sequence"/>
</dbReference>
<accession>A0AAV5MA50</accession>
<evidence type="ECO:0000313" key="2">
    <source>
        <dbReference type="Proteomes" id="UP001054252"/>
    </source>
</evidence>
<dbReference type="AlphaFoldDB" id="A0AAV5MA50"/>